<accession>A0AA88D1N6</accession>
<protein>
    <submittedName>
        <fullName evidence="2">Uncharacterized protein</fullName>
    </submittedName>
</protein>
<comment type="caution">
    <text evidence="2">The sequence shown here is derived from an EMBL/GenBank/DDBJ whole genome shotgun (WGS) entry which is preliminary data.</text>
</comment>
<reference evidence="2" key="1">
    <citation type="submission" date="2023-07" db="EMBL/GenBank/DDBJ databases">
        <title>draft genome sequence of fig (Ficus carica).</title>
        <authorList>
            <person name="Takahashi T."/>
            <person name="Nishimura K."/>
        </authorList>
    </citation>
    <scope>NUCLEOTIDE SEQUENCE</scope>
</reference>
<gene>
    <name evidence="2" type="ORF">TIFTF001_040567</name>
</gene>
<feature type="region of interest" description="Disordered" evidence="1">
    <location>
        <begin position="119"/>
        <end position="149"/>
    </location>
</feature>
<keyword evidence="3" id="KW-1185">Reference proteome</keyword>
<dbReference type="EMBL" id="BTGU01001503">
    <property type="protein sequence ID" value="GMN24444.1"/>
    <property type="molecule type" value="Genomic_DNA"/>
</dbReference>
<dbReference type="Proteomes" id="UP001187192">
    <property type="component" value="Unassembled WGS sequence"/>
</dbReference>
<evidence type="ECO:0000256" key="1">
    <source>
        <dbReference type="SAM" id="MobiDB-lite"/>
    </source>
</evidence>
<evidence type="ECO:0000313" key="3">
    <source>
        <dbReference type="Proteomes" id="UP001187192"/>
    </source>
</evidence>
<feature type="compositionally biased region" description="Polar residues" evidence="1">
    <location>
        <begin position="138"/>
        <end position="149"/>
    </location>
</feature>
<evidence type="ECO:0000313" key="2">
    <source>
        <dbReference type="EMBL" id="GMN24444.1"/>
    </source>
</evidence>
<organism evidence="2 3">
    <name type="scientific">Ficus carica</name>
    <name type="common">Common fig</name>
    <dbReference type="NCBI Taxonomy" id="3494"/>
    <lineage>
        <taxon>Eukaryota</taxon>
        <taxon>Viridiplantae</taxon>
        <taxon>Streptophyta</taxon>
        <taxon>Embryophyta</taxon>
        <taxon>Tracheophyta</taxon>
        <taxon>Spermatophyta</taxon>
        <taxon>Magnoliopsida</taxon>
        <taxon>eudicotyledons</taxon>
        <taxon>Gunneridae</taxon>
        <taxon>Pentapetalae</taxon>
        <taxon>rosids</taxon>
        <taxon>fabids</taxon>
        <taxon>Rosales</taxon>
        <taxon>Moraceae</taxon>
        <taxon>Ficeae</taxon>
        <taxon>Ficus</taxon>
    </lineage>
</organism>
<feature type="compositionally biased region" description="Low complexity" evidence="1">
    <location>
        <begin position="93"/>
        <end position="105"/>
    </location>
</feature>
<proteinExistence type="predicted"/>
<feature type="region of interest" description="Disordered" evidence="1">
    <location>
        <begin position="87"/>
        <end position="107"/>
    </location>
</feature>
<name>A0AA88D1N6_FICCA</name>
<dbReference type="AlphaFoldDB" id="A0AA88D1N6"/>
<sequence length="149" mass="16123">MPPNSSSHFHDQTVMGKSLPFGLASMNQKWDLPPNPSCHRRRVAMKSESPSGREAVAFANGSSFELVIVAIWFADLASSVAITQTTVRDLRPSPRGSPFSGSPSRQLTIVDLADGSRSPFGALRLAQSPPIERESVTDGENQRNTSETN</sequence>